<evidence type="ECO:0000256" key="14">
    <source>
        <dbReference type="SAM" id="Coils"/>
    </source>
</evidence>
<dbReference type="InterPro" id="IPR036566">
    <property type="entry name" value="PYNP-like_C_sf"/>
</dbReference>
<dbReference type="EC" id="2.4.2.2" evidence="6"/>
<organism evidence="16 17">
    <name type="scientific">Halalkalibacter alkaliphilus</name>
    <dbReference type="NCBI Taxonomy" id="2917993"/>
    <lineage>
        <taxon>Bacteria</taxon>
        <taxon>Bacillati</taxon>
        <taxon>Bacillota</taxon>
        <taxon>Bacilli</taxon>
        <taxon>Bacillales</taxon>
        <taxon>Bacillaceae</taxon>
        <taxon>Halalkalibacter</taxon>
    </lineage>
</organism>
<dbReference type="GO" id="GO:0009032">
    <property type="term" value="F:thymidine phosphorylase activity"/>
    <property type="evidence" value="ECO:0007669"/>
    <property type="project" value="TreeGrafter"/>
</dbReference>
<evidence type="ECO:0000256" key="10">
    <source>
        <dbReference type="ARBA" id="ARBA00022723"/>
    </source>
</evidence>
<dbReference type="Pfam" id="PF07831">
    <property type="entry name" value="PYNP_C"/>
    <property type="match status" value="1"/>
</dbReference>
<dbReference type="SUPFAM" id="SSF54680">
    <property type="entry name" value="Pyrimidine nucleoside phosphorylase C-terminal domain"/>
    <property type="match status" value="1"/>
</dbReference>
<dbReference type="GO" id="GO:0046872">
    <property type="term" value="F:metal ion binding"/>
    <property type="evidence" value="ECO:0007669"/>
    <property type="project" value="UniProtKB-KW"/>
</dbReference>
<dbReference type="SMART" id="SM00941">
    <property type="entry name" value="PYNP_C"/>
    <property type="match status" value="1"/>
</dbReference>
<dbReference type="FunFam" id="1.20.970.10:FF:000002">
    <property type="entry name" value="Pyrimidine-nucleoside phosphorylase"/>
    <property type="match status" value="1"/>
</dbReference>
<feature type="coiled-coil region" evidence="14">
    <location>
        <begin position="279"/>
        <end position="309"/>
    </location>
</feature>
<dbReference type="Pfam" id="PF00591">
    <property type="entry name" value="Glycos_transf_3"/>
    <property type="match status" value="1"/>
</dbReference>
<dbReference type="InterPro" id="IPR036320">
    <property type="entry name" value="Glycosyl_Trfase_fam3_N_dom_sf"/>
</dbReference>
<evidence type="ECO:0000256" key="1">
    <source>
        <dbReference type="ARBA" id="ARBA00001066"/>
    </source>
</evidence>
<comment type="subunit">
    <text evidence="5">Homodimer.</text>
</comment>
<dbReference type="RefSeq" id="WP_250095993.1">
    <property type="nucleotide sequence ID" value="NZ_JAKRYL010000007.1"/>
</dbReference>
<evidence type="ECO:0000256" key="7">
    <source>
        <dbReference type="ARBA" id="ARBA00014680"/>
    </source>
</evidence>
<dbReference type="PIRSF" id="PIRSF000478">
    <property type="entry name" value="TP_PyNP"/>
    <property type="match status" value="1"/>
</dbReference>
<dbReference type="Pfam" id="PF02885">
    <property type="entry name" value="Glycos_trans_3N"/>
    <property type="match status" value="1"/>
</dbReference>
<dbReference type="NCBIfam" id="NF004747">
    <property type="entry name" value="PRK06078.1"/>
    <property type="match status" value="1"/>
</dbReference>
<keyword evidence="17" id="KW-1185">Reference proteome</keyword>
<dbReference type="EMBL" id="JAKRYL010000007">
    <property type="protein sequence ID" value="MCL7747084.1"/>
    <property type="molecule type" value="Genomic_DNA"/>
</dbReference>
<comment type="caution">
    <text evidence="16">The sequence shown here is derived from an EMBL/GenBank/DDBJ whole genome shotgun (WGS) entry which is preliminary data.</text>
</comment>
<feature type="domain" description="Pyrimidine nucleoside phosphorylase C-terminal" evidence="15">
    <location>
        <begin position="345"/>
        <end position="418"/>
    </location>
</feature>
<evidence type="ECO:0000256" key="13">
    <source>
        <dbReference type="ARBA" id="ARBA00048525"/>
    </source>
</evidence>
<comment type="function">
    <text evidence="3">Catalyzes phosphorolysis of the pyrimidine nucleosides uridine, thymidine and 2'-deoxyuridine with the formation of the corresponding pyrimidine base and ribose-1-phosphate.</text>
</comment>
<dbReference type="NCBIfam" id="TIGR02644">
    <property type="entry name" value="Y_phosphoryl"/>
    <property type="match status" value="1"/>
</dbReference>
<evidence type="ECO:0000256" key="8">
    <source>
        <dbReference type="ARBA" id="ARBA00022676"/>
    </source>
</evidence>
<evidence type="ECO:0000259" key="15">
    <source>
        <dbReference type="SMART" id="SM00941"/>
    </source>
</evidence>
<evidence type="ECO:0000256" key="12">
    <source>
        <dbReference type="ARBA" id="ARBA00048453"/>
    </source>
</evidence>
<comment type="catalytic activity">
    <reaction evidence="12">
        <text>uridine + phosphate = alpha-D-ribose 1-phosphate + uracil</text>
        <dbReference type="Rhea" id="RHEA:24388"/>
        <dbReference type="ChEBI" id="CHEBI:16704"/>
        <dbReference type="ChEBI" id="CHEBI:17568"/>
        <dbReference type="ChEBI" id="CHEBI:43474"/>
        <dbReference type="ChEBI" id="CHEBI:57720"/>
        <dbReference type="EC" id="2.4.2.2"/>
    </reaction>
</comment>
<evidence type="ECO:0000256" key="4">
    <source>
        <dbReference type="ARBA" id="ARBA00006915"/>
    </source>
</evidence>
<evidence type="ECO:0000313" key="17">
    <source>
        <dbReference type="Proteomes" id="UP001139150"/>
    </source>
</evidence>
<accession>A0A9X2I5B8</accession>
<dbReference type="PANTHER" id="PTHR10515">
    <property type="entry name" value="THYMIDINE PHOSPHORYLASE"/>
    <property type="match status" value="1"/>
</dbReference>
<protein>
    <recommendedName>
        <fullName evidence="7">Pyrimidine-nucleoside phosphorylase</fullName>
        <ecNumber evidence="6">2.4.2.2</ecNumber>
    </recommendedName>
</protein>
<dbReference type="InterPro" id="IPR000312">
    <property type="entry name" value="Glycosyl_Trfase_fam3"/>
</dbReference>
<dbReference type="PANTHER" id="PTHR10515:SF0">
    <property type="entry name" value="THYMIDINE PHOSPHORYLASE"/>
    <property type="match status" value="1"/>
</dbReference>
<dbReference type="AlphaFoldDB" id="A0A9X2I5B8"/>
<dbReference type="NCBIfam" id="NF004490">
    <property type="entry name" value="PRK05820.1"/>
    <property type="match status" value="1"/>
</dbReference>
<evidence type="ECO:0000256" key="11">
    <source>
        <dbReference type="ARBA" id="ARBA00022958"/>
    </source>
</evidence>
<evidence type="ECO:0000313" key="16">
    <source>
        <dbReference type="EMBL" id="MCL7747084.1"/>
    </source>
</evidence>
<keyword evidence="11" id="KW-0630">Potassium</keyword>
<dbReference type="InterPro" id="IPR017459">
    <property type="entry name" value="Glycosyl_Trfase_fam3_N_dom"/>
</dbReference>
<comment type="catalytic activity">
    <reaction evidence="13">
        <text>thymidine + phosphate = 2-deoxy-alpha-D-ribose 1-phosphate + thymine</text>
        <dbReference type="Rhea" id="RHEA:16037"/>
        <dbReference type="ChEBI" id="CHEBI:17748"/>
        <dbReference type="ChEBI" id="CHEBI:17821"/>
        <dbReference type="ChEBI" id="CHEBI:43474"/>
        <dbReference type="ChEBI" id="CHEBI:57259"/>
        <dbReference type="EC" id="2.4.2.2"/>
    </reaction>
</comment>
<dbReference type="SUPFAM" id="SSF47648">
    <property type="entry name" value="Nucleoside phosphorylase/phosphoribosyltransferase N-terminal domain"/>
    <property type="match status" value="1"/>
</dbReference>
<dbReference type="SUPFAM" id="SSF52418">
    <property type="entry name" value="Nucleoside phosphorylase/phosphoribosyltransferase catalytic domain"/>
    <property type="match status" value="1"/>
</dbReference>
<comment type="similarity">
    <text evidence="4">Belongs to the thymidine/pyrimidine-nucleoside phosphorylase family.</text>
</comment>
<dbReference type="InterPro" id="IPR000053">
    <property type="entry name" value="Thymidine/pyrmidine_PPase"/>
</dbReference>
<dbReference type="GO" id="GO:0004645">
    <property type="term" value="F:1,4-alpha-oligoglucan phosphorylase activity"/>
    <property type="evidence" value="ECO:0007669"/>
    <property type="project" value="InterPro"/>
</dbReference>
<dbReference type="Gene3D" id="3.40.1030.10">
    <property type="entry name" value="Nucleoside phosphorylase/phosphoribosyltransferase catalytic domain"/>
    <property type="match status" value="1"/>
</dbReference>
<dbReference type="GO" id="GO:0005829">
    <property type="term" value="C:cytosol"/>
    <property type="evidence" value="ECO:0007669"/>
    <property type="project" value="TreeGrafter"/>
</dbReference>
<keyword evidence="10" id="KW-0479">Metal-binding</keyword>
<gene>
    <name evidence="16" type="ORF">MF646_08100</name>
</gene>
<sequence length="433" mass="45980">MRMVDLIEKKRDGHELTKEEIYFAIEGYTNGDIPDYQMSALAMAIFFQDMTTNERAELTMAMVKSGDQIDLSAIEGVKVDKHSTGGVGDKTTIALAPLVAAVGVPVAKMSGRGLGHTGGTIDKLEAIPGFSVEITTQQFTELVNKNKLAVVGQTGNLTPADKKLYSLRDVTATVNSIPLIASSIMSKKIASGADAIVLDVKTGSGAFMKQLDQSKQLAQAMVEIGNRLGRETMAIISDMNQPLGYTVGNALEVKEAIEMLRGGGPDDLRELCLTLGSQMVFLAKKAASIEEARQQLENAIADGTALEALKVFIEAQNGAPSVVDHPETLPEASYKVEVLAKQAGTVSAIVADKIGTAAMLLGAGRATKDSEIDLAVGIVLHKKIGDSVRAGEAIATLHANQENVSNVIEMVHAAYSFTDGPIDKPTLIYDEIH</sequence>
<keyword evidence="8 16" id="KW-0328">Glycosyltransferase</keyword>
<dbReference type="Proteomes" id="UP001139150">
    <property type="component" value="Unassembled WGS sequence"/>
</dbReference>
<reference evidence="16" key="1">
    <citation type="submission" date="2022-02" db="EMBL/GenBank/DDBJ databases">
        <title>Halalkalibacter sp. nov. isolated from Lonar Lake, India.</title>
        <authorList>
            <person name="Joshi A."/>
            <person name="Thite S."/>
            <person name="Lodha T."/>
        </authorList>
    </citation>
    <scope>NUCLEOTIDE SEQUENCE</scope>
    <source>
        <strain evidence="16">MEB205</strain>
    </source>
</reference>
<evidence type="ECO:0000256" key="2">
    <source>
        <dbReference type="ARBA" id="ARBA00001958"/>
    </source>
</evidence>
<evidence type="ECO:0000256" key="3">
    <source>
        <dbReference type="ARBA" id="ARBA00003877"/>
    </source>
</evidence>
<dbReference type="GO" id="GO:0006213">
    <property type="term" value="P:pyrimidine nucleoside metabolic process"/>
    <property type="evidence" value="ECO:0007669"/>
    <property type="project" value="InterPro"/>
</dbReference>
<proteinExistence type="inferred from homology"/>
<name>A0A9X2I5B8_9BACI</name>
<dbReference type="InterPro" id="IPR013102">
    <property type="entry name" value="PYNP_C"/>
</dbReference>
<keyword evidence="14" id="KW-0175">Coiled coil</keyword>
<comment type="cofactor">
    <cofactor evidence="2">
        <name>K(+)</name>
        <dbReference type="ChEBI" id="CHEBI:29103"/>
    </cofactor>
</comment>
<evidence type="ECO:0000256" key="5">
    <source>
        <dbReference type="ARBA" id="ARBA00011738"/>
    </source>
</evidence>
<evidence type="ECO:0000256" key="9">
    <source>
        <dbReference type="ARBA" id="ARBA00022679"/>
    </source>
</evidence>
<dbReference type="PROSITE" id="PS00647">
    <property type="entry name" value="THYMID_PHOSPHORYLASE"/>
    <property type="match status" value="1"/>
</dbReference>
<dbReference type="Gene3D" id="1.20.970.10">
    <property type="entry name" value="Transferase, Pyrimidine Nucleoside Phosphorylase, Chain C"/>
    <property type="match status" value="1"/>
</dbReference>
<dbReference type="InterPro" id="IPR018090">
    <property type="entry name" value="Pyrmidine_PPas_bac/euk"/>
</dbReference>
<dbReference type="InterPro" id="IPR017872">
    <property type="entry name" value="Pyrmidine_PPase_CS"/>
</dbReference>
<dbReference type="GO" id="GO:0006206">
    <property type="term" value="P:pyrimidine nucleobase metabolic process"/>
    <property type="evidence" value="ECO:0007669"/>
    <property type="project" value="InterPro"/>
</dbReference>
<keyword evidence="9 16" id="KW-0808">Transferase</keyword>
<dbReference type="FunFam" id="3.40.1030.10:FF:000003">
    <property type="entry name" value="Pyrimidine-nucleoside phosphorylase"/>
    <property type="match status" value="1"/>
</dbReference>
<dbReference type="Gene3D" id="3.90.1170.30">
    <property type="entry name" value="Pyrimidine nucleoside phosphorylase-like, C-terminal domain"/>
    <property type="match status" value="1"/>
</dbReference>
<dbReference type="InterPro" id="IPR035902">
    <property type="entry name" value="Nuc_phospho_transferase"/>
</dbReference>
<evidence type="ECO:0000256" key="6">
    <source>
        <dbReference type="ARBA" id="ARBA00011889"/>
    </source>
</evidence>
<comment type="catalytic activity">
    <reaction evidence="1">
        <text>2'-deoxyuridine + phosphate = 2-deoxy-alpha-D-ribose 1-phosphate + uracil</text>
        <dbReference type="Rhea" id="RHEA:22824"/>
        <dbReference type="ChEBI" id="CHEBI:16450"/>
        <dbReference type="ChEBI" id="CHEBI:17568"/>
        <dbReference type="ChEBI" id="CHEBI:43474"/>
        <dbReference type="ChEBI" id="CHEBI:57259"/>
        <dbReference type="EC" id="2.4.2.2"/>
    </reaction>
</comment>